<dbReference type="InterPro" id="IPR036322">
    <property type="entry name" value="WD40_repeat_dom_sf"/>
</dbReference>
<dbReference type="AlphaFoldDB" id="A0A8J2HM42"/>
<dbReference type="CDD" id="cd09917">
    <property type="entry name" value="F-box_SF"/>
    <property type="match status" value="1"/>
</dbReference>
<protein>
    <recommendedName>
        <fullName evidence="1">F-box domain-containing protein</fullName>
    </recommendedName>
</protein>
<name>A0A8J2HM42_COTCN</name>
<organism evidence="2 3">
    <name type="scientific">Cotesia congregata</name>
    <name type="common">Parasitoid wasp</name>
    <name type="synonym">Apanteles congregatus</name>
    <dbReference type="NCBI Taxonomy" id="51543"/>
    <lineage>
        <taxon>Eukaryota</taxon>
        <taxon>Metazoa</taxon>
        <taxon>Ecdysozoa</taxon>
        <taxon>Arthropoda</taxon>
        <taxon>Hexapoda</taxon>
        <taxon>Insecta</taxon>
        <taxon>Pterygota</taxon>
        <taxon>Neoptera</taxon>
        <taxon>Endopterygota</taxon>
        <taxon>Hymenoptera</taxon>
        <taxon>Apocrita</taxon>
        <taxon>Ichneumonoidea</taxon>
        <taxon>Braconidae</taxon>
        <taxon>Microgastrinae</taxon>
        <taxon>Cotesia</taxon>
    </lineage>
</organism>
<evidence type="ECO:0000313" key="3">
    <source>
        <dbReference type="Proteomes" id="UP000786811"/>
    </source>
</evidence>
<proteinExistence type="predicted"/>
<evidence type="ECO:0000313" key="2">
    <source>
        <dbReference type="EMBL" id="CAG5106798.1"/>
    </source>
</evidence>
<gene>
    <name evidence="2" type="ORF">HICCMSTLAB_LOCUS12440</name>
</gene>
<dbReference type="OrthoDB" id="2095648at2759"/>
<dbReference type="InterPro" id="IPR001810">
    <property type="entry name" value="F-box_dom"/>
</dbReference>
<dbReference type="EMBL" id="CAJNRD030001124">
    <property type="protein sequence ID" value="CAG5106798.1"/>
    <property type="molecule type" value="Genomic_DNA"/>
</dbReference>
<reference evidence="2" key="1">
    <citation type="submission" date="2021-04" db="EMBL/GenBank/DDBJ databases">
        <authorList>
            <person name="Chebbi M.A.C M."/>
        </authorList>
    </citation>
    <scope>NUCLEOTIDE SEQUENCE</scope>
</reference>
<evidence type="ECO:0000259" key="1">
    <source>
        <dbReference type="Pfam" id="PF00646"/>
    </source>
</evidence>
<dbReference type="Pfam" id="PF00646">
    <property type="entry name" value="F-box"/>
    <property type="match status" value="1"/>
</dbReference>
<dbReference type="Gene3D" id="2.130.10.10">
    <property type="entry name" value="YVTN repeat-like/Quinoprotein amine dehydrogenase"/>
    <property type="match status" value="1"/>
</dbReference>
<accession>A0A8J2HM42</accession>
<comment type="caution">
    <text evidence="2">The sequence shown here is derived from an EMBL/GenBank/DDBJ whole genome shotgun (WGS) entry which is preliminary data.</text>
</comment>
<keyword evidence="3" id="KW-1185">Reference proteome</keyword>
<sequence>MIFSDEVWLIILENLSIPELVKLRLVSHCFKELAEYVLKRHPGWEDLAKKNMQIEWLEDVMVKACPYDLISHQNEIHDPALWRKTYLSYINWQKILVKADVTFNKVPPSNFGYIVYTTTFDKYLLLVFGNNVIEIYTFVDDDPFRLLFKFQMNNYVPQAEFWQSNGDLLVVFQDRDSNLTFWDINKKIKITNNGCSSTRISRNGCRDFCIGENNGIITSFERDGNIISPGQSINLKLTEDQEVLIHTVHTNYLSILVYVHNAVILYNYKVMINNGMVAGFQFIDTTGPMRLIHPLNKWANFTILNTDYLYVTNDFNGFATNYHLEDHDLIHFYTPSRWGNVMSAAMHAHLVILGCQNGSIRLFSIEDTSEMMALYGDPANILYSRNIRTIKASNRPIFYLNFWEFEDKIFIVAVTDESIRLIKFV</sequence>
<dbReference type="SUPFAM" id="SSF50978">
    <property type="entry name" value="WD40 repeat-like"/>
    <property type="match status" value="1"/>
</dbReference>
<dbReference type="InterPro" id="IPR015943">
    <property type="entry name" value="WD40/YVTN_repeat-like_dom_sf"/>
</dbReference>
<feature type="domain" description="F-box" evidence="1">
    <location>
        <begin position="4"/>
        <end position="35"/>
    </location>
</feature>
<dbReference type="Proteomes" id="UP000786811">
    <property type="component" value="Unassembled WGS sequence"/>
</dbReference>